<feature type="transmembrane region" description="Helical" evidence="1">
    <location>
        <begin position="40"/>
        <end position="60"/>
    </location>
</feature>
<comment type="caution">
    <text evidence="2">The sequence shown here is derived from an EMBL/GenBank/DDBJ whole genome shotgun (WGS) entry which is preliminary data.</text>
</comment>
<proteinExistence type="predicted"/>
<keyword evidence="3" id="KW-1185">Reference proteome</keyword>
<dbReference type="Proteomes" id="UP001446871">
    <property type="component" value="Unassembled WGS sequence"/>
</dbReference>
<evidence type="ECO:0000313" key="3">
    <source>
        <dbReference type="Proteomes" id="UP001446871"/>
    </source>
</evidence>
<evidence type="ECO:0000313" key="2">
    <source>
        <dbReference type="EMBL" id="KAK8063176.1"/>
    </source>
</evidence>
<keyword evidence="1" id="KW-1133">Transmembrane helix</keyword>
<dbReference type="EMBL" id="JAQQWM010000005">
    <property type="protein sequence ID" value="KAK8063176.1"/>
    <property type="molecule type" value="Genomic_DNA"/>
</dbReference>
<accession>A0ABR1UW63</accession>
<evidence type="ECO:0000256" key="1">
    <source>
        <dbReference type="SAM" id="Phobius"/>
    </source>
</evidence>
<keyword evidence="1" id="KW-0472">Membrane</keyword>
<gene>
    <name evidence="2" type="ORF">PG996_007828</name>
</gene>
<organism evidence="2 3">
    <name type="scientific">Apiospora saccharicola</name>
    <dbReference type="NCBI Taxonomy" id="335842"/>
    <lineage>
        <taxon>Eukaryota</taxon>
        <taxon>Fungi</taxon>
        <taxon>Dikarya</taxon>
        <taxon>Ascomycota</taxon>
        <taxon>Pezizomycotina</taxon>
        <taxon>Sordariomycetes</taxon>
        <taxon>Xylariomycetidae</taxon>
        <taxon>Amphisphaeriales</taxon>
        <taxon>Apiosporaceae</taxon>
        <taxon>Apiospora</taxon>
    </lineage>
</organism>
<name>A0ABR1UW63_9PEZI</name>
<keyword evidence="1" id="KW-0812">Transmembrane</keyword>
<protein>
    <submittedName>
        <fullName evidence="2">Uncharacterized protein</fullName>
    </submittedName>
</protein>
<reference evidence="2 3" key="1">
    <citation type="submission" date="2023-01" db="EMBL/GenBank/DDBJ databases">
        <title>Analysis of 21 Apiospora genomes using comparative genomics revels a genus with tremendous synthesis potential of carbohydrate active enzymes and secondary metabolites.</title>
        <authorList>
            <person name="Sorensen T."/>
        </authorList>
    </citation>
    <scope>NUCLEOTIDE SEQUENCE [LARGE SCALE GENOMIC DNA]</scope>
    <source>
        <strain evidence="2 3">CBS 83171</strain>
    </source>
</reference>
<sequence>MWALARSREKHTKRSDLIGAEDTVAATAGSAANGVRTRSVIVIGIVTVVVLASLVLRVLAGGARGVVSAGTLARGGMRLAAVIAAAAGTGGALGSDTQVGVQSDGVVEVM</sequence>